<comment type="caution">
    <text evidence="5">The sequence shown here is derived from an EMBL/GenBank/DDBJ whole genome shotgun (WGS) entry which is preliminary data.</text>
</comment>
<dbReference type="Pfam" id="PF00589">
    <property type="entry name" value="Phage_integrase"/>
    <property type="match status" value="1"/>
</dbReference>
<dbReference type="CDD" id="cd01185">
    <property type="entry name" value="INTN1_C_like"/>
    <property type="match status" value="1"/>
</dbReference>
<sequence>MTVQRSYFTVLFFVKKSKPLKNGEVPICMRITVNGKRAEVQIRRSVEAECWNAQKECAIGKDRKHMELNHYLETVRTRVLQIHRELEQDGKPVTAEILKRNYSGGSDSPRMLVETFNEHNKQYRELMGRDYVRGTVLRYERTARYLGEFIRERFNTADIPLKDVDHDFIMRFERFIKVEKNCAQNATVKYLKNLKKVIKEALANKWITEDPFFGIHFKLTKSNRVFLTEDELQLIINKDFDIPRLAVVRDIFLFCAFTGLAFTDVQHLKHGHITVDSNGEYWIRKAREKTDNMCDIPLLDIPRMIMEKYKSHPTCIKKGVVLPVPSNQRMNSYLKEIADACHINKPLSTHVARHTFATIALANNVSIESIAKMLGHSSIMTTKIYARVMDKTISREMQTMRRKFAL</sequence>
<dbReference type="RefSeq" id="WP_205104661.1">
    <property type="nucleotide sequence ID" value="NZ_JACJJG010000035.1"/>
</dbReference>
<evidence type="ECO:0000256" key="2">
    <source>
        <dbReference type="ARBA" id="ARBA00023125"/>
    </source>
</evidence>
<dbReference type="Pfam" id="PF13102">
    <property type="entry name" value="Phage_int_SAM_5"/>
    <property type="match status" value="1"/>
</dbReference>
<dbReference type="GO" id="GO:0003677">
    <property type="term" value="F:DNA binding"/>
    <property type="evidence" value="ECO:0007669"/>
    <property type="project" value="UniProtKB-KW"/>
</dbReference>
<dbReference type="PANTHER" id="PTHR30349:SF64">
    <property type="entry name" value="PROPHAGE INTEGRASE INTD-RELATED"/>
    <property type="match status" value="1"/>
</dbReference>
<gene>
    <name evidence="5" type="ORF">H6A34_07760</name>
</gene>
<reference evidence="5" key="2">
    <citation type="journal article" date="2021" name="Sci. Rep.">
        <title>The distribution of antibiotic resistance genes in chicken gut microbiota commensals.</title>
        <authorList>
            <person name="Juricova H."/>
            <person name="Matiasovicova J."/>
            <person name="Kubasova T."/>
            <person name="Cejkova D."/>
            <person name="Rychlik I."/>
        </authorList>
    </citation>
    <scope>NUCLEOTIDE SEQUENCE</scope>
    <source>
        <strain evidence="5">An824</strain>
    </source>
</reference>
<accession>A0A938WV03</accession>
<feature type="domain" description="Tyr recombinase" evidence="4">
    <location>
        <begin position="222"/>
        <end position="398"/>
    </location>
</feature>
<dbReference type="InterPro" id="IPR002104">
    <property type="entry name" value="Integrase_catalytic"/>
</dbReference>
<keyword evidence="6" id="KW-1185">Reference proteome</keyword>
<dbReference type="Gene3D" id="1.10.150.130">
    <property type="match status" value="1"/>
</dbReference>
<dbReference type="PROSITE" id="PS51898">
    <property type="entry name" value="TYR_RECOMBINASE"/>
    <property type="match status" value="1"/>
</dbReference>
<keyword evidence="2" id="KW-0238">DNA-binding</keyword>
<organism evidence="5 6">
    <name type="scientific">Marseilla massiliensis</name>
    <dbReference type="NCBI Taxonomy" id="1841864"/>
    <lineage>
        <taxon>Bacteria</taxon>
        <taxon>Pseudomonadati</taxon>
        <taxon>Bacteroidota</taxon>
        <taxon>Bacteroidia</taxon>
        <taxon>Bacteroidales</taxon>
        <taxon>Prevotellaceae</taxon>
        <taxon>Marseilla</taxon>
    </lineage>
</organism>
<dbReference type="InterPro" id="IPR010998">
    <property type="entry name" value="Integrase_recombinase_N"/>
</dbReference>
<evidence type="ECO:0000259" key="4">
    <source>
        <dbReference type="PROSITE" id="PS51898"/>
    </source>
</evidence>
<dbReference type="InterPro" id="IPR035386">
    <property type="entry name" value="Arm-DNA-bind_5"/>
</dbReference>
<dbReference type="EMBL" id="JACJJG010000035">
    <property type="protein sequence ID" value="MBM6673770.1"/>
    <property type="molecule type" value="Genomic_DNA"/>
</dbReference>
<evidence type="ECO:0000313" key="5">
    <source>
        <dbReference type="EMBL" id="MBM6673770.1"/>
    </source>
</evidence>
<comment type="similarity">
    <text evidence="1">Belongs to the 'phage' integrase family.</text>
</comment>
<dbReference type="InterPro" id="IPR013762">
    <property type="entry name" value="Integrase-like_cat_sf"/>
</dbReference>
<evidence type="ECO:0000256" key="1">
    <source>
        <dbReference type="ARBA" id="ARBA00008857"/>
    </source>
</evidence>
<dbReference type="InterPro" id="IPR025269">
    <property type="entry name" value="SAM-like_dom"/>
</dbReference>
<reference evidence="5" key="1">
    <citation type="submission" date="2020-08" db="EMBL/GenBank/DDBJ databases">
        <authorList>
            <person name="Cejkova D."/>
            <person name="Kubasova T."/>
            <person name="Jahodarova E."/>
            <person name="Rychlik I."/>
        </authorList>
    </citation>
    <scope>NUCLEOTIDE SEQUENCE</scope>
    <source>
        <strain evidence="5">An824</strain>
    </source>
</reference>
<name>A0A938WV03_9BACT</name>
<evidence type="ECO:0000256" key="3">
    <source>
        <dbReference type="ARBA" id="ARBA00023172"/>
    </source>
</evidence>
<dbReference type="PANTHER" id="PTHR30349">
    <property type="entry name" value="PHAGE INTEGRASE-RELATED"/>
    <property type="match status" value="1"/>
</dbReference>
<dbReference type="Pfam" id="PF17293">
    <property type="entry name" value="Arm-DNA-bind_5"/>
    <property type="match status" value="1"/>
</dbReference>
<dbReference type="Proteomes" id="UP000706891">
    <property type="component" value="Unassembled WGS sequence"/>
</dbReference>
<keyword evidence="3" id="KW-0233">DNA recombination</keyword>
<dbReference type="AlphaFoldDB" id="A0A938WV03"/>
<proteinExistence type="inferred from homology"/>
<protein>
    <submittedName>
        <fullName evidence="5">Site-specific integrase</fullName>
    </submittedName>
</protein>
<dbReference type="GO" id="GO:0006310">
    <property type="term" value="P:DNA recombination"/>
    <property type="evidence" value="ECO:0007669"/>
    <property type="project" value="UniProtKB-KW"/>
</dbReference>
<dbReference type="SUPFAM" id="SSF56349">
    <property type="entry name" value="DNA breaking-rejoining enzymes"/>
    <property type="match status" value="1"/>
</dbReference>
<dbReference type="Gene3D" id="1.10.443.10">
    <property type="entry name" value="Intergrase catalytic core"/>
    <property type="match status" value="1"/>
</dbReference>
<evidence type="ECO:0000313" key="6">
    <source>
        <dbReference type="Proteomes" id="UP000706891"/>
    </source>
</evidence>
<dbReference type="InterPro" id="IPR011010">
    <property type="entry name" value="DNA_brk_join_enz"/>
</dbReference>
<dbReference type="InterPro" id="IPR050090">
    <property type="entry name" value="Tyrosine_recombinase_XerCD"/>
</dbReference>
<dbReference type="GO" id="GO:0015074">
    <property type="term" value="P:DNA integration"/>
    <property type="evidence" value="ECO:0007669"/>
    <property type="project" value="InterPro"/>
</dbReference>